<dbReference type="GO" id="GO:0005524">
    <property type="term" value="F:ATP binding"/>
    <property type="evidence" value="ECO:0007669"/>
    <property type="project" value="UniProtKB-KW"/>
</dbReference>
<comment type="similarity">
    <text evidence="1">Belongs to the ABC transporter superfamily.</text>
</comment>
<organism evidence="7 8">
    <name type="scientific">Celeribacter baekdonensis B30</name>
    <dbReference type="NCBI Taxonomy" id="1208323"/>
    <lineage>
        <taxon>Bacteria</taxon>
        <taxon>Pseudomonadati</taxon>
        <taxon>Pseudomonadota</taxon>
        <taxon>Alphaproteobacteria</taxon>
        <taxon>Rhodobacterales</taxon>
        <taxon>Roseobacteraceae</taxon>
        <taxon>Celeribacter</taxon>
    </lineage>
</organism>
<evidence type="ECO:0000259" key="6">
    <source>
        <dbReference type="PROSITE" id="PS50893"/>
    </source>
</evidence>
<dbReference type="Gene3D" id="3.40.50.300">
    <property type="entry name" value="P-loop containing nucleotide triphosphate hydrolases"/>
    <property type="match status" value="1"/>
</dbReference>
<dbReference type="PROSITE" id="PS50893">
    <property type="entry name" value="ABC_TRANSPORTER_2"/>
    <property type="match status" value="1"/>
</dbReference>
<evidence type="ECO:0000256" key="4">
    <source>
        <dbReference type="ARBA" id="ARBA00022741"/>
    </source>
</evidence>
<keyword evidence="8" id="KW-1185">Reference proteome</keyword>
<dbReference type="EMBL" id="AMRK01000008">
    <property type="protein sequence ID" value="EKE70018.1"/>
    <property type="molecule type" value="Genomic_DNA"/>
</dbReference>
<dbReference type="NCBIfam" id="TIGR03864">
    <property type="entry name" value="PQQ_ABC_ATP"/>
    <property type="match status" value="1"/>
</dbReference>
<dbReference type="RefSeq" id="WP_009572782.1">
    <property type="nucleotide sequence ID" value="NZ_AMRK01000008.1"/>
</dbReference>
<dbReference type="SUPFAM" id="SSF52540">
    <property type="entry name" value="P-loop containing nucleoside triphosphate hydrolases"/>
    <property type="match status" value="1"/>
</dbReference>
<keyword evidence="4" id="KW-0547">Nucleotide-binding</keyword>
<proteinExistence type="inferred from homology"/>
<evidence type="ECO:0000256" key="3">
    <source>
        <dbReference type="ARBA" id="ARBA00022458"/>
    </source>
</evidence>
<dbReference type="InterPro" id="IPR050763">
    <property type="entry name" value="ABC_transporter_ATP-binding"/>
</dbReference>
<accession>K2J4P8</accession>
<evidence type="ECO:0000256" key="1">
    <source>
        <dbReference type="ARBA" id="ARBA00005417"/>
    </source>
</evidence>
<evidence type="ECO:0000256" key="2">
    <source>
        <dbReference type="ARBA" id="ARBA00022448"/>
    </source>
</evidence>
<keyword evidence="2" id="KW-0813">Transport</keyword>
<name>K2J4P8_9RHOB</name>
<keyword evidence="3" id="KW-0536">Nodulation</keyword>
<dbReference type="OrthoDB" id="9778547at2"/>
<dbReference type="Pfam" id="PF00005">
    <property type="entry name" value="ABC_tran"/>
    <property type="match status" value="1"/>
</dbReference>
<keyword evidence="5" id="KW-0067">ATP-binding</keyword>
<comment type="caution">
    <text evidence="7">The sequence shown here is derived from an EMBL/GenBank/DDBJ whole genome shotgun (WGS) entry which is preliminary data.</text>
</comment>
<dbReference type="eggNOG" id="COG1131">
    <property type="taxonomic scope" value="Bacteria"/>
</dbReference>
<gene>
    <name evidence="7" type="ORF">B30_14064</name>
</gene>
<dbReference type="PATRIC" id="fig|1208323.3.peg.2908"/>
<evidence type="ECO:0000313" key="8">
    <source>
        <dbReference type="Proteomes" id="UP000006762"/>
    </source>
</evidence>
<dbReference type="InterPro" id="IPR003593">
    <property type="entry name" value="AAA+_ATPase"/>
</dbReference>
<dbReference type="PANTHER" id="PTHR42711:SF5">
    <property type="entry name" value="ABC TRANSPORTER ATP-BINDING PROTEIN NATA"/>
    <property type="match status" value="1"/>
</dbReference>
<protein>
    <submittedName>
        <fullName evidence="7">ABC transporter substrate-binding protein</fullName>
    </submittedName>
</protein>
<evidence type="ECO:0000256" key="5">
    <source>
        <dbReference type="ARBA" id="ARBA00022840"/>
    </source>
</evidence>
<dbReference type="PANTHER" id="PTHR42711">
    <property type="entry name" value="ABC TRANSPORTER ATP-BINDING PROTEIN"/>
    <property type="match status" value="1"/>
</dbReference>
<reference evidence="7 8" key="1">
    <citation type="submission" date="2012-09" db="EMBL/GenBank/DDBJ databases">
        <title>Celeribacter baekdonensis B30 Genome Sequencing.</title>
        <authorList>
            <person name="Wang W."/>
        </authorList>
    </citation>
    <scope>NUCLEOTIDE SEQUENCE [LARGE SCALE GENOMIC DNA]</scope>
    <source>
        <strain evidence="7 8">B30</strain>
    </source>
</reference>
<dbReference type="InterPro" id="IPR022467">
    <property type="entry name" value="ABC_transprt_ATP-bd_su_PQQ"/>
</dbReference>
<dbReference type="GO" id="GO:0016887">
    <property type="term" value="F:ATP hydrolysis activity"/>
    <property type="evidence" value="ECO:0007669"/>
    <property type="project" value="InterPro"/>
</dbReference>
<dbReference type="Proteomes" id="UP000006762">
    <property type="component" value="Unassembled WGS sequence"/>
</dbReference>
<evidence type="ECO:0000313" key="7">
    <source>
        <dbReference type="EMBL" id="EKE70018.1"/>
    </source>
</evidence>
<dbReference type="STRING" id="1208323.B30_14064"/>
<dbReference type="SMART" id="SM00382">
    <property type="entry name" value="AAA"/>
    <property type="match status" value="1"/>
</dbReference>
<sequence>MAGLVVDKVTHLYAGRSDHPPALDQVSFSVDPGQFCALLGPNGAGKSTLFGILTRLFAPKSGRVEVAGHDMSRAPLKALARMGVVFQQPTLDLDLTVWRNMLYFAGLHGITGRAAKLAASEALDRLAMVERGSERVRDLNGGHRRRLEIARALMHRPEVLLLDEPTVGLDAQTRADLVAHVHQLARDSGLAVLWATHLTDEVHAQDALVVLHRGRVIERGVAEQVGPELTQHFLALTGGLTGELTGERQPA</sequence>
<dbReference type="InterPro" id="IPR027417">
    <property type="entry name" value="P-loop_NTPase"/>
</dbReference>
<dbReference type="InterPro" id="IPR003439">
    <property type="entry name" value="ABC_transporter-like_ATP-bd"/>
</dbReference>
<dbReference type="AlphaFoldDB" id="K2J4P8"/>
<feature type="domain" description="ABC transporter" evidence="6">
    <location>
        <begin position="4"/>
        <end position="238"/>
    </location>
</feature>